<dbReference type="GO" id="GO:2000042">
    <property type="term" value="P:negative regulation of double-strand break repair via homologous recombination"/>
    <property type="evidence" value="ECO:0007669"/>
    <property type="project" value="TreeGrafter"/>
</dbReference>
<dbReference type="AlphaFoldDB" id="A0A5J9WAC0"/>
<reference evidence="1 2" key="1">
    <citation type="journal article" date="2019" name="Sci. Rep.">
        <title>A high-quality genome of Eragrostis curvula grass provides insights into Poaceae evolution and supports new strategies to enhance forage quality.</title>
        <authorList>
            <person name="Carballo J."/>
            <person name="Santos B.A.C.M."/>
            <person name="Zappacosta D."/>
            <person name="Garbus I."/>
            <person name="Selva J.P."/>
            <person name="Gallo C.A."/>
            <person name="Diaz A."/>
            <person name="Albertini E."/>
            <person name="Caccamo M."/>
            <person name="Echenique V."/>
        </authorList>
    </citation>
    <scope>NUCLEOTIDE SEQUENCE [LARGE SCALE GENOMIC DNA]</scope>
    <source>
        <strain evidence="2">cv. Victoria</strain>
        <tissue evidence="1">Leaf</tissue>
    </source>
</reference>
<evidence type="ECO:0000313" key="2">
    <source>
        <dbReference type="Proteomes" id="UP000324897"/>
    </source>
</evidence>
<protein>
    <submittedName>
        <fullName evidence="1">Uncharacterized protein</fullName>
    </submittedName>
</protein>
<name>A0A5J9WAC0_9POAL</name>
<dbReference type="Pfam" id="PF16100">
    <property type="entry name" value="RMI2"/>
    <property type="match status" value="1"/>
</dbReference>
<dbReference type="EMBL" id="RWGY01000004">
    <property type="protein sequence ID" value="TVU45662.1"/>
    <property type="molecule type" value="Genomic_DNA"/>
</dbReference>
<dbReference type="GO" id="GO:0016607">
    <property type="term" value="C:nuclear speck"/>
    <property type="evidence" value="ECO:0007669"/>
    <property type="project" value="TreeGrafter"/>
</dbReference>
<dbReference type="PANTHER" id="PTHR33962:SF1">
    <property type="entry name" value="RECQ-MEDIATED GENOME INSTABILITY PROTEIN 2"/>
    <property type="match status" value="1"/>
</dbReference>
<dbReference type="Gene3D" id="2.40.50.140">
    <property type="entry name" value="Nucleic acid-binding proteins"/>
    <property type="match status" value="1"/>
</dbReference>
<sequence length="176" mass="18888">MDYTLAALKVFGSQLAGSTEAPSYEGSSAAQMLFGTRYQRAWIQVPKAIHPSFPPPAFSWQGVILSAEYKEGGDGVLLLDDGSCVAELFIAPKEAEGGSFRAGMYVMVIGAYIAAQSKDNYPALKSSKGHASLTAQVHKIVDLSSQPDREAMWHMEVAEAYNLFYLTSLLGSASSP</sequence>
<gene>
    <name evidence="1" type="ORF">EJB05_05154</name>
</gene>
<dbReference type="InterPro" id="IPR032245">
    <property type="entry name" value="RMI2"/>
</dbReference>
<keyword evidence="2" id="KW-1185">Reference proteome</keyword>
<dbReference type="GO" id="GO:0006281">
    <property type="term" value="P:DNA repair"/>
    <property type="evidence" value="ECO:0007669"/>
    <property type="project" value="TreeGrafter"/>
</dbReference>
<dbReference type="PANTHER" id="PTHR33962">
    <property type="entry name" value="RECQ-MEDIATED GENOME INSTABILITY PROTEIN 2 RMI2"/>
    <property type="match status" value="1"/>
</dbReference>
<dbReference type="Proteomes" id="UP000324897">
    <property type="component" value="Chromosome 5"/>
</dbReference>
<dbReference type="Gramene" id="TVU45662">
    <property type="protein sequence ID" value="TVU45662"/>
    <property type="gene ID" value="EJB05_05154"/>
</dbReference>
<dbReference type="InterPro" id="IPR012340">
    <property type="entry name" value="NA-bd_OB-fold"/>
</dbReference>
<evidence type="ECO:0000313" key="1">
    <source>
        <dbReference type="EMBL" id="TVU45662.1"/>
    </source>
</evidence>
<dbReference type="OrthoDB" id="59690at2759"/>
<accession>A0A5J9WAC0</accession>
<proteinExistence type="predicted"/>
<dbReference type="GO" id="GO:0005829">
    <property type="term" value="C:cytosol"/>
    <property type="evidence" value="ECO:0007669"/>
    <property type="project" value="TreeGrafter"/>
</dbReference>
<comment type="caution">
    <text evidence="1">The sequence shown here is derived from an EMBL/GenBank/DDBJ whole genome shotgun (WGS) entry which is preliminary data.</text>
</comment>
<organism evidence="1 2">
    <name type="scientific">Eragrostis curvula</name>
    <name type="common">weeping love grass</name>
    <dbReference type="NCBI Taxonomy" id="38414"/>
    <lineage>
        <taxon>Eukaryota</taxon>
        <taxon>Viridiplantae</taxon>
        <taxon>Streptophyta</taxon>
        <taxon>Embryophyta</taxon>
        <taxon>Tracheophyta</taxon>
        <taxon>Spermatophyta</taxon>
        <taxon>Magnoliopsida</taxon>
        <taxon>Liliopsida</taxon>
        <taxon>Poales</taxon>
        <taxon>Poaceae</taxon>
        <taxon>PACMAD clade</taxon>
        <taxon>Chloridoideae</taxon>
        <taxon>Eragrostideae</taxon>
        <taxon>Eragrostidinae</taxon>
        <taxon>Eragrostis</taxon>
    </lineage>
</organism>
<feature type="non-terminal residue" evidence="1">
    <location>
        <position position="1"/>
    </location>
</feature>
<dbReference type="GO" id="GO:0043007">
    <property type="term" value="P:maintenance of rDNA"/>
    <property type="evidence" value="ECO:0007669"/>
    <property type="project" value="TreeGrafter"/>
</dbReference>
<dbReference type="GO" id="GO:0033045">
    <property type="term" value="P:regulation of sister chromatid segregation"/>
    <property type="evidence" value="ECO:0007669"/>
    <property type="project" value="TreeGrafter"/>
</dbReference>